<evidence type="ECO:0000313" key="1">
    <source>
        <dbReference type="EMBL" id="KAL2741249.1"/>
    </source>
</evidence>
<accession>A0ABD2C873</accession>
<keyword evidence="2" id="KW-1185">Reference proteome</keyword>
<sequence>MKLTTCISIIYLCRYMRSDFSDKFRQIKTETSILQNLNFAVISYCNVNKFRLLTDLDGYWISILLDFDETLLQCYNIIKRGSQPTAMATYLIFNHLRIIHPQFRSKPQSSVLEPSNNKERVLIKNKQKDIRDVSIFGLQARLKDKVFAFQGTKQKLYAEKVFCGSSGQLQAIQLF</sequence>
<gene>
    <name evidence="1" type="ORF">V1477_010310</name>
</gene>
<proteinExistence type="predicted"/>
<protein>
    <submittedName>
        <fullName evidence="1">Neurotrimin-like isoform X2</fullName>
    </submittedName>
</protein>
<evidence type="ECO:0000313" key="2">
    <source>
        <dbReference type="Proteomes" id="UP001607303"/>
    </source>
</evidence>
<reference evidence="1 2" key="1">
    <citation type="journal article" date="2024" name="Ann. Entomol. Soc. Am.">
        <title>Genomic analyses of the southern and eastern yellowjacket wasps (Hymenoptera: Vespidae) reveal evolutionary signatures of social life.</title>
        <authorList>
            <person name="Catto M.A."/>
            <person name="Caine P.B."/>
            <person name="Orr S.E."/>
            <person name="Hunt B.G."/>
            <person name="Goodisman M.A.D."/>
        </authorList>
    </citation>
    <scope>NUCLEOTIDE SEQUENCE [LARGE SCALE GENOMIC DNA]</scope>
    <source>
        <strain evidence="1">232</strain>
        <tissue evidence="1">Head and thorax</tissue>
    </source>
</reference>
<dbReference type="Proteomes" id="UP001607303">
    <property type="component" value="Unassembled WGS sequence"/>
</dbReference>
<dbReference type="AlphaFoldDB" id="A0ABD2C873"/>
<dbReference type="EMBL" id="JAYRBN010000059">
    <property type="protein sequence ID" value="KAL2741249.1"/>
    <property type="molecule type" value="Genomic_DNA"/>
</dbReference>
<name>A0ABD2C873_VESMC</name>
<comment type="caution">
    <text evidence="1">The sequence shown here is derived from an EMBL/GenBank/DDBJ whole genome shotgun (WGS) entry which is preliminary data.</text>
</comment>
<organism evidence="1 2">
    <name type="scientific">Vespula maculifrons</name>
    <name type="common">Eastern yellow jacket</name>
    <name type="synonym">Wasp</name>
    <dbReference type="NCBI Taxonomy" id="7453"/>
    <lineage>
        <taxon>Eukaryota</taxon>
        <taxon>Metazoa</taxon>
        <taxon>Ecdysozoa</taxon>
        <taxon>Arthropoda</taxon>
        <taxon>Hexapoda</taxon>
        <taxon>Insecta</taxon>
        <taxon>Pterygota</taxon>
        <taxon>Neoptera</taxon>
        <taxon>Endopterygota</taxon>
        <taxon>Hymenoptera</taxon>
        <taxon>Apocrita</taxon>
        <taxon>Aculeata</taxon>
        <taxon>Vespoidea</taxon>
        <taxon>Vespidae</taxon>
        <taxon>Vespinae</taxon>
        <taxon>Vespula</taxon>
    </lineage>
</organism>